<reference evidence="1 2" key="1">
    <citation type="submission" date="2021-06" db="EMBL/GenBank/DDBJ databases">
        <authorList>
            <person name="Palmer J.M."/>
        </authorList>
    </citation>
    <scope>NUCLEOTIDE SEQUENCE [LARGE SCALE GENOMIC DNA]</scope>
    <source>
        <strain evidence="1 2">AS_MEX2019</strain>
        <tissue evidence="1">Muscle</tissue>
    </source>
</reference>
<keyword evidence="2" id="KW-1185">Reference proteome</keyword>
<dbReference type="EMBL" id="JAHRIP010084991">
    <property type="protein sequence ID" value="MEQ2313940.1"/>
    <property type="molecule type" value="Genomic_DNA"/>
</dbReference>
<comment type="caution">
    <text evidence="1">The sequence shown here is derived from an EMBL/GenBank/DDBJ whole genome shotgun (WGS) entry which is preliminary data.</text>
</comment>
<evidence type="ECO:0000313" key="2">
    <source>
        <dbReference type="Proteomes" id="UP001469553"/>
    </source>
</evidence>
<sequence length="104" mass="12210">MYACQFVTLTQAFWVMQENSDSKQIKKSTSEWLKKMRDYEWLSQIMDLNRIEMLMSGQIWSYLAFDPFRTSSLRWICPGPTPLTVIGLTTDCRHPCLWPSVGTH</sequence>
<name>A0ABV1A814_9TELE</name>
<protein>
    <submittedName>
        <fullName evidence="1">Uncharacterized protein</fullName>
    </submittedName>
</protein>
<proteinExistence type="predicted"/>
<evidence type="ECO:0000313" key="1">
    <source>
        <dbReference type="EMBL" id="MEQ2313940.1"/>
    </source>
</evidence>
<organism evidence="1 2">
    <name type="scientific">Ameca splendens</name>
    <dbReference type="NCBI Taxonomy" id="208324"/>
    <lineage>
        <taxon>Eukaryota</taxon>
        <taxon>Metazoa</taxon>
        <taxon>Chordata</taxon>
        <taxon>Craniata</taxon>
        <taxon>Vertebrata</taxon>
        <taxon>Euteleostomi</taxon>
        <taxon>Actinopterygii</taxon>
        <taxon>Neopterygii</taxon>
        <taxon>Teleostei</taxon>
        <taxon>Neoteleostei</taxon>
        <taxon>Acanthomorphata</taxon>
        <taxon>Ovalentaria</taxon>
        <taxon>Atherinomorphae</taxon>
        <taxon>Cyprinodontiformes</taxon>
        <taxon>Goodeidae</taxon>
        <taxon>Ameca</taxon>
    </lineage>
</organism>
<gene>
    <name evidence="1" type="ORF">AMECASPLE_007040</name>
</gene>
<dbReference type="Proteomes" id="UP001469553">
    <property type="component" value="Unassembled WGS sequence"/>
</dbReference>
<accession>A0ABV1A814</accession>